<evidence type="ECO:0000256" key="2">
    <source>
        <dbReference type="ARBA" id="ARBA00022723"/>
    </source>
</evidence>
<feature type="domain" description="C2H2-type" evidence="8">
    <location>
        <begin position="239"/>
        <end position="267"/>
    </location>
</feature>
<evidence type="ECO:0000313" key="9">
    <source>
        <dbReference type="EMBL" id="KAF5397997.1"/>
    </source>
</evidence>
<dbReference type="GO" id="GO:0008270">
    <property type="term" value="F:zinc ion binding"/>
    <property type="evidence" value="ECO:0007669"/>
    <property type="project" value="UniProtKB-KW"/>
</dbReference>
<gene>
    <name evidence="9" type="ORF">PHET_08610</name>
</gene>
<dbReference type="EMBL" id="LUCH01005527">
    <property type="protein sequence ID" value="KAF5397997.1"/>
    <property type="molecule type" value="Genomic_DNA"/>
</dbReference>
<evidence type="ECO:0000256" key="5">
    <source>
        <dbReference type="ARBA" id="ARBA00022833"/>
    </source>
</evidence>
<dbReference type="Pfam" id="PF05605">
    <property type="entry name" value="zf-Di19"/>
    <property type="match status" value="1"/>
</dbReference>
<protein>
    <recommendedName>
        <fullName evidence="8">C2H2-type domain-containing protein</fullName>
    </recommendedName>
</protein>
<sequence length="508" mass="58510">MERSLTLLRSNSPPSSPNLIRLHSSSPVRVPWISYYFTVTKQEFLSHRIGSELVSITGLVVCPICAEHYANSKLIQHLLLHLAIDELYLGTLWPFEFCPECIFSPSADEPLCVHRQVHNHVRVQDPETLLDGQFVCPICEQSFAAILKFAVHLYERHVFRDAPYVCTVCYSFYSSRYFDLMEHLHSSHAFTNHVFCPYCLKYFELPVQYTASIGQRETNIFTAHRFLDHMRSHWDDLTYRCECCRLDFIHRKDLRIHEYLHHCGHHLNPQCSLNYDLPSVDDFHFDTVRGRSSSQPLSLYYSNQLRTSTPRMSFRCLECGETLRLPISRHFNLTVRCPSCRFSSSCSLAVHRHWCNVHSAPSIPAPTSPVDLCTQLTSWERCISSLVGTLRLDQKVRTPFTVRAHDPCGSLASRMRRCKHKHSPPGLEFRGTLLCPCGFRTIAGNQMAKHLATKVCGSTRARLDYGSRLPLFPIVQRSTRTLMRIRKRVSERLQRSPLLLQSVGLCSV</sequence>
<name>A0A8J4SM85_9TREM</name>
<evidence type="ECO:0000313" key="10">
    <source>
        <dbReference type="Proteomes" id="UP000748531"/>
    </source>
</evidence>
<evidence type="ECO:0000259" key="8">
    <source>
        <dbReference type="PROSITE" id="PS50157"/>
    </source>
</evidence>
<dbReference type="InterPro" id="IPR008598">
    <property type="entry name" value="Di19_Zn-bd"/>
</dbReference>
<proteinExistence type="predicted"/>
<keyword evidence="4 7" id="KW-0863">Zinc-finger</keyword>
<dbReference type="AlphaFoldDB" id="A0A8J4SM85"/>
<evidence type="ECO:0000256" key="3">
    <source>
        <dbReference type="ARBA" id="ARBA00022737"/>
    </source>
</evidence>
<dbReference type="Pfam" id="PF25429">
    <property type="entry name" value="zf-POGZ"/>
    <property type="match status" value="1"/>
</dbReference>
<organism evidence="9 10">
    <name type="scientific">Paragonimus heterotremus</name>
    <dbReference type="NCBI Taxonomy" id="100268"/>
    <lineage>
        <taxon>Eukaryota</taxon>
        <taxon>Metazoa</taxon>
        <taxon>Spiralia</taxon>
        <taxon>Lophotrochozoa</taxon>
        <taxon>Platyhelminthes</taxon>
        <taxon>Trematoda</taxon>
        <taxon>Digenea</taxon>
        <taxon>Plagiorchiida</taxon>
        <taxon>Troglotremata</taxon>
        <taxon>Troglotrematidae</taxon>
        <taxon>Paragonimus</taxon>
    </lineage>
</organism>
<dbReference type="GO" id="GO:0005634">
    <property type="term" value="C:nucleus"/>
    <property type="evidence" value="ECO:0007669"/>
    <property type="project" value="UniProtKB-SubCell"/>
</dbReference>
<keyword evidence="5" id="KW-0862">Zinc</keyword>
<evidence type="ECO:0000256" key="6">
    <source>
        <dbReference type="ARBA" id="ARBA00023242"/>
    </source>
</evidence>
<comment type="subcellular location">
    <subcellularLocation>
        <location evidence="1">Nucleus</location>
    </subcellularLocation>
</comment>
<evidence type="ECO:0000256" key="1">
    <source>
        <dbReference type="ARBA" id="ARBA00004123"/>
    </source>
</evidence>
<keyword evidence="2" id="KW-0479">Metal-binding</keyword>
<dbReference type="OrthoDB" id="10032537at2759"/>
<dbReference type="InterPro" id="IPR013087">
    <property type="entry name" value="Znf_C2H2_type"/>
</dbReference>
<keyword evidence="10" id="KW-1185">Reference proteome</keyword>
<dbReference type="Proteomes" id="UP000748531">
    <property type="component" value="Unassembled WGS sequence"/>
</dbReference>
<comment type="caution">
    <text evidence="9">The sequence shown here is derived from an EMBL/GenBank/DDBJ whole genome shotgun (WGS) entry which is preliminary data.</text>
</comment>
<accession>A0A8J4SM85</accession>
<dbReference type="InterPro" id="IPR057618">
    <property type="entry name" value="Znf_POGZ/Z280C-D-like"/>
</dbReference>
<dbReference type="GO" id="GO:0003677">
    <property type="term" value="F:DNA binding"/>
    <property type="evidence" value="ECO:0007669"/>
    <property type="project" value="UniProtKB-KW"/>
</dbReference>
<dbReference type="PROSITE" id="PS50157">
    <property type="entry name" value="ZINC_FINGER_C2H2_2"/>
    <property type="match status" value="1"/>
</dbReference>
<dbReference type="InterPro" id="IPR050888">
    <property type="entry name" value="ZnF_C2H2-type_TF"/>
</dbReference>
<dbReference type="SMART" id="SM00355">
    <property type="entry name" value="ZnF_C2H2"/>
    <property type="match status" value="6"/>
</dbReference>
<keyword evidence="6" id="KW-0539">Nucleus</keyword>
<dbReference type="PANTHER" id="PTHR24406">
    <property type="entry name" value="TRANSCRIPTIONAL REPRESSOR CTCFL-RELATED"/>
    <property type="match status" value="1"/>
</dbReference>
<keyword evidence="3" id="KW-0677">Repeat</keyword>
<evidence type="ECO:0000256" key="4">
    <source>
        <dbReference type="ARBA" id="ARBA00022771"/>
    </source>
</evidence>
<evidence type="ECO:0000256" key="7">
    <source>
        <dbReference type="PROSITE-ProRule" id="PRU00042"/>
    </source>
</evidence>
<dbReference type="PROSITE" id="PS00028">
    <property type="entry name" value="ZINC_FINGER_C2H2_1"/>
    <property type="match status" value="2"/>
</dbReference>
<reference evidence="9" key="1">
    <citation type="submission" date="2019-05" db="EMBL/GenBank/DDBJ databases">
        <title>Annotation for the trematode Paragonimus heterotremus.</title>
        <authorList>
            <person name="Choi Y.-J."/>
        </authorList>
    </citation>
    <scope>NUCLEOTIDE SEQUENCE</scope>
    <source>
        <strain evidence="9">LC</strain>
    </source>
</reference>